<sequence length="68" mass="8018">MTALEMLVKQTEYEVKTLDMILRLKRERKSLEDIAKEVGVSTTEVRIARPKGLERAKERLERYKRGLN</sequence>
<evidence type="ECO:0000313" key="2">
    <source>
        <dbReference type="Proteomes" id="UP000465062"/>
    </source>
</evidence>
<dbReference type="RefSeq" id="WP_159362267.1">
    <property type="nucleotide sequence ID" value="NZ_CP047394.1"/>
</dbReference>
<evidence type="ECO:0000313" key="1">
    <source>
        <dbReference type="EMBL" id="QHE62261.1"/>
    </source>
</evidence>
<organism evidence="1 2">
    <name type="scientific">Rossellomorea vietnamensis</name>
    <dbReference type="NCBI Taxonomy" id="218284"/>
    <lineage>
        <taxon>Bacteria</taxon>
        <taxon>Bacillati</taxon>
        <taxon>Bacillota</taxon>
        <taxon>Bacilli</taxon>
        <taxon>Bacillales</taxon>
        <taxon>Bacillaceae</taxon>
        <taxon>Rossellomorea</taxon>
    </lineage>
</organism>
<name>A0A6I6US43_9BACI</name>
<dbReference type="Proteomes" id="UP000465062">
    <property type="component" value="Chromosome"/>
</dbReference>
<dbReference type="AlphaFoldDB" id="A0A6I6US43"/>
<dbReference type="EMBL" id="CP047394">
    <property type="protein sequence ID" value="QHE62261.1"/>
    <property type="molecule type" value="Genomic_DNA"/>
</dbReference>
<reference evidence="1 2" key="1">
    <citation type="submission" date="2019-06" db="EMBL/GenBank/DDBJ databases">
        <title>An operon consisting of a P-type ATPase gene and a transcriptional regular gene given the different cadmium resistance in Bacillus vietamensis 151-6 and Bacillus marisflavi 151-25.</title>
        <authorList>
            <person name="Yu X."/>
        </authorList>
    </citation>
    <scope>NUCLEOTIDE SEQUENCE [LARGE SCALE GENOMIC DNA]</scope>
    <source>
        <strain evidence="1 2">151-6</strain>
    </source>
</reference>
<protein>
    <submittedName>
        <fullName evidence="1">Uncharacterized protein</fullName>
    </submittedName>
</protein>
<dbReference type="KEGG" id="bvq:FHE72_15500"/>
<gene>
    <name evidence="1" type="ORF">FHE72_15500</name>
</gene>
<proteinExistence type="predicted"/>
<accession>A0A6I6US43</accession>